<sequence length="76" mass="8165">MRYAPFNCAKFSLFSALSQSRNPAVVCQMAAIKTKGRITGGSENVCIYVGNRRVTSALVLSTEQPFGTGTAQYIVS</sequence>
<protein>
    <submittedName>
        <fullName evidence="1">Uncharacterized protein</fullName>
    </submittedName>
</protein>
<accession>A0A174GZU6</accession>
<reference evidence="1 2" key="1">
    <citation type="submission" date="2015-09" db="EMBL/GenBank/DDBJ databases">
        <authorList>
            <consortium name="Pathogen Informatics"/>
        </authorList>
    </citation>
    <scope>NUCLEOTIDE SEQUENCE [LARGE SCALE GENOMIC DNA]</scope>
    <source>
        <strain evidence="1 2">2789STDY5834885</strain>
    </source>
</reference>
<dbReference type="AlphaFoldDB" id="A0A174GZU6"/>
<organism evidence="1 2">
    <name type="scientific">Fusicatenibacter saccharivorans</name>
    <dbReference type="NCBI Taxonomy" id="1150298"/>
    <lineage>
        <taxon>Bacteria</taxon>
        <taxon>Bacillati</taxon>
        <taxon>Bacillota</taxon>
        <taxon>Clostridia</taxon>
        <taxon>Lachnospirales</taxon>
        <taxon>Lachnospiraceae</taxon>
        <taxon>Fusicatenibacter</taxon>
    </lineage>
</organism>
<proteinExistence type="predicted"/>
<evidence type="ECO:0000313" key="2">
    <source>
        <dbReference type="Proteomes" id="UP000095709"/>
    </source>
</evidence>
<dbReference type="EMBL" id="CZAL01000001">
    <property type="protein sequence ID" value="CUO68312.1"/>
    <property type="molecule type" value="Genomic_DNA"/>
</dbReference>
<gene>
    <name evidence="1" type="ORF">ERS852498_00224</name>
</gene>
<evidence type="ECO:0000313" key="1">
    <source>
        <dbReference type="EMBL" id="CUO68312.1"/>
    </source>
</evidence>
<dbReference type="Proteomes" id="UP000095709">
    <property type="component" value="Unassembled WGS sequence"/>
</dbReference>
<name>A0A174GZU6_9FIRM</name>